<dbReference type="InterPro" id="IPR043993">
    <property type="entry name" value="T4SS_pilin"/>
</dbReference>
<keyword evidence="1" id="KW-1133">Transmembrane helix</keyword>
<dbReference type="Pfam" id="PF18895">
    <property type="entry name" value="T4SS_pilin"/>
    <property type="match status" value="1"/>
</dbReference>
<dbReference type="EMBL" id="MEWR01000011">
    <property type="protein sequence ID" value="OGC82090.1"/>
    <property type="molecule type" value="Genomic_DNA"/>
</dbReference>
<gene>
    <name evidence="2" type="ORF">A2V81_02985</name>
</gene>
<dbReference type="Proteomes" id="UP000177614">
    <property type="component" value="Unassembled WGS sequence"/>
</dbReference>
<comment type="caution">
    <text evidence="2">The sequence shown here is derived from an EMBL/GenBank/DDBJ whole genome shotgun (WGS) entry which is preliminary data.</text>
</comment>
<reference evidence="2 3" key="1">
    <citation type="journal article" date="2016" name="Nat. Commun.">
        <title>Thousands of microbial genomes shed light on interconnected biogeochemical processes in an aquifer system.</title>
        <authorList>
            <person name="Anantharaman K."/>
            <person name="Brown C.T."/>
            <person name="Hug L.A."/>
            <person name="Sharon I."/>
            <person name="Castelle C.J."/>
            <person name="Probst A.J."/>
            <person name="Thomas B.C."/>
            <person name="Singh A."/>
            <person name="Wilkins M.J."/>
            <person name="Karaoz U."/>
            <person name="Brodie E.L."/>
            <person name="Williams K.H."/>
            <person name="Hubbard S.S."/>
            <person name="Banfield J.F."/>
        </authorList>
    </citation>
    <scope>NUCLEOTIDE SEQUENCE [LARGE SCALE GENOMIC DNA]</scope>
</reference>
<keyword evidence="1" id="KW-0472">Membrane</keyword>
<organism evidence="2 3">
    <name type="scientific">Candidatus Abawacabacteria bacterium RBG_16_42_10</name>
    <dbReference type="NCBI Taxonomy" id="1817814"/>
    <lineage>
        <taxon>Bacteria</taxon>
        <taxon>Candidatus Abawacaibacteriota</taxon>
    </lineage>
</organism>
<sequence length="143" mass="15240">MSKFLSVEHNNLAHKSAHRKGVSTMKRLTQGLAKVLFAVTVLVPQAVFAQGGLGTSTLPLPEALPSQTSFLDLLTFIINFFLGLVGTVAILMLIYGGFLYLTSAGGENIKKAKNTIMYAIIGIVVILLSYAIVNTVTSTLAGR</sequence>
<feature type="transmembrane region" description="Helical" evidence="1">
    <location>
        <begin position="73"/>
        <end position="103"/>
    </location>
</feature>
<proteinExistence type="predicted"/>
<evidence type="ECO:0000256" key="1">
    <source>
        <dbReference type="SAM" id="Phobius"/>
    </source>
</evidence>
<name>A0A1F4XKE6_9BACT</name>
<accession>A0A1F4XKE6</accession>
<dbReference type="AlphaFoldDB" id="A0A1F4XKE6"/>
<evidence type="ECO:0000313" key="3">
    <source>
        <dbReference type="Proteomes" id="UP000177614"/>
    </source>
</evidence>
<feature type="transmembrane region" description="Helical" evidence="1">
    <location>
        <begin position="115"/>
        <end position="133"/>
    </location>
</feature>
<evidence type="ECO:0000313" key="2">
    <source>
        <dbReference type="EMBL" id="OGC82090.1"/>
    </source>
</evidence>
<dbReference type="STRING" id="1817814.A2V81_02985"/>
<protein>
    <submittedName>
        <fullName evidence="2">Uncharacterized protein</fullName>
    </submittedName>
</protein>
<keyword evidence="1" id="KW-0812">Transmembrane</keyword>